<gene>
    <name evidence="8" type="ORF">C8P69_10256</name>
</gene>
<sequence length="144" mass="15744">MNIGQAASASGVSAKMIRYYEQIGLLPAAGRRESGYRDYGPEDVHRLGFVRRARDLGFSIDQIRSLLALWSDAGRSNADVRAIARTHLKEMEEQARKLQDMIGTLKALVGSCEKGARATCPIIEELGDHQPAPAAPVKARRRAA</sequence>
<dbReference type="SMART" id="SM00422">
    <property type="entry name" value="HTH_MERR"/>
    <property type="match status" value="1"/>
</dbReference>
<dbReference type="PANTHER" id="PTHR30204">
    <property type="entry name" value="REDOX-CYCLING DRUG-SENSING TRANSCRIPTIONAL ACTIVATOR SOXR"/>
    <property type="match status" value="1"/>
</dbReference>
<evidence type="ECO:0000256" key="4">
    <source>
        <dbReference type="ARBA" id="ARBA00023125"/>
    </source>
</evidence>
<dbReference type="OrthoDB" id="9802944at2"/>
<dbReference type="InterPro" id="IPR015358">
    <property type="entry name" value="Tscrpt_reg_MerR_DNA-bd"/>
</dbReference>
<evidence type="ECO:0000256" key="2">
    <source>
        <dbReference type="ARBA" id="ARBA00022490"/>
    </source>
</evidence>
<dbReference type="GO" id="GO:0005737">
    <property type="term" value="C:cytoplasm"/>
    <property type="evidence" value="ECO:0007669"/>
    <property type="project" value="UniProtKB-SubCell"/>
</dbReference>
<dbReference type="PROSITE" id="PS00552">
    <property type="entry name" value="HTH_MERR_1"/>
    <property type="match status" value="1"/>
</dbReference>
<dbReference type="InterPro" id="IPR011789">
    <property type="entry name" value="CueR"/>
</dbReference>
<keyword evidence="4" id="KW-0238">DNA-binding</keyword>
<dbReference type="SUPFAM" id="SSF46955">
    <property type="entry name" value="Putative DNA-binding domain"/>
    <property type="match status" value="1"/>
</dbReference>
<feature type="coiled-coil region" evidence="6">
    <location>
        <begin position="81"/>
        <end position="108"/>
    </location>
</feature>
<dbReference type="PRINTS" id="PR00040">
    <property type="entry name" value="HTHMERR"/>
</dbReference>
<comment type="caution">
    <text evidence="8">The sequence shown here is derived from an EMBL/GenBank/DDBJ whole genome shotgun (WGS) entry which is preliminary data.</text>
</comment>
<dbReference type="NCBIfam" id="TIGR02044">
    <property type="entry name" value="CueR"/>
    <property type="match status" value="1"/>
</dbReference>
<evidence type="ECO:0000256" key="5">
    <source>
        <dbReference type="ARBA" id="ARBA00023163"/>
    </source>
</evidence>
<dbReference type="GO" id="GO:0003677">
    <property type="term" value="F:DNA binding"/>
    <property type="evidence" value="ECO:0007669"/>
    <property type="project" value="UniProtKB-KW"/>
</dbReference>
<dbReference type="Pfam" id="PF09278">
    <property type="entry name" value="MerR-DNA-bind"/>
    <property type="match status" value="1"/>
</dbReference>
<keyword evidence="6" id="KW-0175">Coiled coil</keyword>
<dbReference type="PROSITE" id="PS50937">
    <property type="entry name" value="HTH_MERR_2"/>
    <property type="match status" value="1"/>
</dbReference>
<accession>A0A2T4ZFH8</accession>
<name>A0A2T4ZFH8_9HYPH</name>
<dbReference type="RefSeq" id="WP_108174634.1">
    <property type="nucleotide sequence ID" value="NZ_JAIESU010000003.1"/>
</dbReference>
<dbReference type="EMBL" id="PZZL01000002">
    <property type="protein sequence ID" value="PTM60674.1"/>
    <property type="molecule type" value="Genomic_DNA"/>
</dbReference>
<evidence type="ECO:0000256" key="6">
    <source>
        <dbReference type="SAM" id="Coils"/>
    </source>
</evidence>
<keyword evidence="3" id="KW-0805">Transcription regulation</keyword>
<dbReference type="Pfam" id="PF00376">
    <property type="entry name" value="MerR"/>
    <property type="match status" value="1"/>
</dbReference>
<dbReference type="GO" id="GO:0003700">
    <property type="term" value="F:DNA-binding transcription factor activity"/>
    <property type="evidence" value="ECO:0007669"/>
    <property type="project" value="InterPro"/>
</dbReference>
<evidence type="ECO:0000256" key="3">
    <source>
        <dbReference type="ARBA" id="ARBA00023015"/>
    </source>
</evidence>
<dbReference type="GO" id="GO:0045893">
    <property type="term" value="P:positive regulation of DNA-templated transcription"/>
    <property type="evidence" value="ECO:0007669"/>
    <property type="project" value="InterPro"/>
</dbReference>
<dbReference type="Gene3D" id="1.10.1660.10">
    <property type="match status" value="1"/>
</dbReference>
<keyword evidence="9" id="KW-1185">Reference proteome</keyword>
<evidence type="ECO:0000313" key="8">
    <source>
        <dbReference type="EMBL" id="PTM60674.1"/>
    </source>
</evidence>
<dbReference type="GO" id="GO:0005507">
    <property type="term" value="F:copper ion binding"/>
    <property type="evidence" value="ECO:0007669"/>
    <property type="project" value="InterPro"/>
</dbReference>
<dbReference type="InterPro" id="IPR009061">
    <property type="entry name" value="DNA-bd_dom_put_sf"/>
</dbReference>
<keyword evidence="5" id="KW-0804">Transcription</keyword>
<keyword evidence="2" id="KW-0963">Cytoplasm</keyword>
<proteinExistence type="predicted"/>
<feature type="domain" description="HTH merR-type" evidence="7">
    <location>
        <begin position="1"/>
        <end position="69"/>
    </location>
</feature>
<evidence type="ECO:0000313" key="9">
    <source>
        <dbReference type="Proteomes" id="UP000241808"/>
    </source>
</evidence>
<organism evidence="8 9">
    <name type="scientific">Phreatobacter oligotrophus</name>
    <dbReference type="NCBI Taxonomy" id="1122261"/>
    <lineage>
        <taxon>Bacteria</taxon>
        <taxon>Pseudomonadati</taxon>
        <taxon>Pseudomonadota</taxon>
        <taxon>Alphaproteobacteria</taxon>
        <taxon>Hyphomicrobiales</taxon>
        <taxon>Phreatobacteraceae</taxon>
        <taxon>Phreatobacter</taxon>
    </lineage>
</organism>
<dbReference type="Proteomes" id="UP000241808">
    <property type="component" value="Unassembled WGS sequence"/>
</dbReference>
<dbReference type="PANTHER" id="PTHR30204:SF94">
    <property type="entry name" value="HEAVY METAL-DEPENDENT TRANSCRIPTIONAL REGULATOR HI_0293-RELATED"/>
    <property type="match status" value="1"/>
</dbReference>
<protein>
    <submittedName>
        <fullName evidence="8">Cu(I)-responsive transcriptional regulator</fullName>
    </submittedName>
</protein>
<evidence type="ECO:0000259" key="7">
    <source>
        <dbReference type="PROSITE" id="PS50937"/>
    </source>
</evidence>
<dbReference type="InterPro" id="IPR047057">
    <property type="entry name" value="MerR_fam"/>
</dbReference>
<reference evidence="8 9" key="1">
    <citation type="submission" date="2018-04" db="EMBL/GenBank/DDBJ databases">
        <title>Genomic Encyclopedia of Archaeal and Bacterial Type Strains, Phase II (KMG-II): from individual species to whole genera.</title>
        <authorList>
            <person name="Goeker M."/>
        </authorList>
    </citation>
    <scope>NUCLEOTIDE SEQUENCE [LARGE SCALE GENOMIC DNA]</scope>
    <source>
        <strain evidence="8 9">DSM 25521</strain>
    </source>
</reference>
<comment type="subcellular location">
    <subcellularLocation>
        <location evidence="1">Cytoplasm</location>
    </subcellularLocation>
</comment>
<dbReference type="AlphaFoldDB" id="A0A2T4ZFH8"/>
<evidence type="ECO:0000256" key="1">
    <source>
        <dbReference type="ARBA" id="ARBA00004496"/>
    </source>
</evidence>
<dbReference type="InterPro" id="IPR000551">
    <property type="entry name" value="MerR-type_HTH_dom"/>
</dbReference>